<evidence type="ECO:0000256" key="6">
    <source>
        <dbReference type="ARBA" id="ARBA00023200"/>
    </source>
</evidence>
<evidence type="ECO:0000313" key="9">
    <source>
        <dbReference type="EMBL" id="APC26079.1"/>
    </source>
</evidence>
<evidence type="ECO:0000313" key="10">
    <source>
        <dbReference type="Proteomes" id="UP000204594"/>
    </source>
</evidence>
<evidence type="ECO:0000256" key="2">
    <source>
        <dbReference type="ARBA" id="ARBA00004192"/>
    </source>
</evidence>
<dbReference type="GO" id="GO:0042025">
    <property type="term" value="C:host cell nucleus"/>
    <property type="evidence" value="ECO:0007669"/>
    <property type="project" value="UniProtKB-SubCell"/>
</dbReference>
<comment type="subunit">
    <text evidence="8">Interacts with E1B-55k.</text>
</comment>
<keyword evidence="4" id="KW-0244">Early protein</keyword>
<organism evidence="9 10">
    <name type="scientific">Bat mastadenovirus G</name>
    <dbReference type="NCBI Taxonomy" id="2015376"/>
    <lineage>
        <taxon>Viruses</taxon>
        <taxon>Varidnaviria</taxon>
        <taxon>Bamfordvirae</taxon>
        <taxon>Preplasmiviricota</taxon>
        <taxon>Polisuviricotina</taxon>
        <taxon>Pharingeaviricetes</taxon>
        <taxon>Rowavirales</taxon>
        <taxon>Adenoviridae</taxon>
        <taxon>Mastadenovirus</taxon>
        <taxon>Mastadenovirus magnauris</taxon>
    </lineage>
</organism>
<sequence length="261" mass="30151">MSCPRSGTEAPSHVTTVVRAPAYCNSFALCYELPIPWNEILTIHEKILLGKFTCCAGLELQLHRHACLAEPQLWRLHCHCDDQHSLQCLCSREVIRKVALDFIKGARMNRLHMWFREFVNSGRPDDINYVGSVVYNARHYLYFRLCFPFDAQAACIDVIRTCLSPEMGFFLKGTYNFWLVLFCDRCAADRLQSLRKCAAKVRGTIRRLLETIESLDVMDFLHVTTRAEDRRRHALRQSLLYGKCRLIRSLSCINLSAFIPS</sequence>
<keyword evidence="10" id="KW-1185">Reference proteome</keyword>
<dbReference type="Pfam" id="PF04528">
    <property type="entry name" value="Adeno_E4_34"/>
    <property type="match status" value="1"/>
</dbReference>
<dbReference type="Proteomes" id="UP000204594">
    <property type="component" value="Segment"/>
</dbReference>
<accession>A0A1J0FAS0</accession>
<evidence type="ECO:0000256" key="1">
    <source>
        <dbReference type="ARBA" id="ARBA00004147"/>
    </source>
</evidence>
<dbReference type="KEGG" id="vg:39105741"/>
<reference evidence="9 10" key="1">
    <citation type="journal article" date="2016" name="J. Virol.">
        <title>Evolution and cryo-EM capsid structure of a North American bat adenovirus and its relationship to other mastadenoviruses.</title>
        <authorList>
            <person name="Hackenbrack N."/>
            <person name="Rogers M.B."/>
            <person name="Ashley R.E."/>
            <person name="Keel M.K."/>
            <person name="Kubiski S.V."/>
            <person name="Bryan J.A."/>
            <person name="Ghedin E."/>
            <person name="Holmes E.C."/>
            <person name="Hafenstein S.L."/>
            <person name="Allison A.B."/>
        </authorList>
    </citation>
    <scope>NUCLEOTIDE SEQUENCE [LARGE SCALE GENOMIC DNA]</scope>
    <source>
        <strain evidence="9">250-A</strain>
    </source>
</reference>
<comment type="function">
    <text evidence="7">Plays a major role to prevent cellular inhibition of viral genome replication by nuclear bodies. Assembles an SCF-like E3 ubiquitin ligase complex based on the cellular proteins ELOB, ELOC, CUL5 and RBX1, in cooperation with viral E1B-55K. This viral RING-type ligase ubiquitinates cellular substrates prior to proteasomal degradation: p53/TP53, LIG4, MRE11-RAD50-NBS1 (MRN) complex, ITGA3, DAXX and BLM.</text>
</comment>
<keyword evidence="5" id="KW-1048">Host nucleus</keyword>
<dbReference type="RefSeq" id="YP_009325357.1">
    <property type="nucleotide sequence ID" value="NC_031948.1"/>
</dbReference>
<comment type="subcellular location">
    <subcellularLocation>
        <location evidence="2">Host cytoplasm</location>
    </subcellularLocation>
    <subcellularLocation>
        <location evidence="1">Host nucleus</location>
    </subcellularLocation>
</comment>
<keyword evidence="6" id="KW-1035">Host cytoplasm</keyword>
<name>A0A1J0FAS0_9ADEN</name>
<dbReference type="GO" id="GO:0030430">
    <property type="term" value="C:host cell cytoplasm"/>
    <property type="evidence" value="ECO:0007669"/>
    <property type="project" value="UniProtKB-SubCell"/>
</dbReference>
<evidence type="ECO:0000256" key="8">
    <source>
        <dbReference type="ARBA" id="ARBA00044760"/>
    </source>
</evidence>
<evidence type="ECO:0000256" key="7">
    <source>
        <dbReference type="ARBA" id="ARBA00044723"/>
    </source>
</evidence>
<evidence type="ECO:0000256" key="3">
    <source>
        <dbReference type="ARBA" id="ARBA00006872"/>
    </source>
</evidence>
<dbReference type="OrthoDB" id="5555at10239"/>
<comment type="similarity">
    <text evidence="3">Belongs to the adenoviridae E4 30 to 34 kDa protein family.</text>
</comment>
<dbReference type="InterPro" id="IPR007615">
    <property type="entry name" value="Adenovirus_E4_30/34"/>
</dbReference>
<dbReference type="EMBL" id="KX871230">
    <property type="protein sequence ID" value="APC26079.1"/>
    <property type="molecule type" value="Genomic_DNA"/>
</dbReference>
<proteinExistence type="inferred from homology"/>
<dbReference type="GeneID" id="39105741"/>
<evidence type="ECO:0000256" key="5">
    <source>
        <dbReference type="ARBA" id="ARBA00022562"/>
    </source>
</evidence>
<protein>
    <submittedName>
        <fullName evidence="9">E4 ORF 34K</fullName>
    </submittedName>
</protein>
<evidence type="ECO:0000256" key="4">
    <source>
        <dbReference type="ARBA" id="ARBA00022518"/>
    </source>
</evidence>